<proteinExistence type="inferred from homology"/>
<evidence type="ECO:0000259" key="2">
    <source>
        <dbReference type="Pfam" id="PF13452"/>
    </source>
</evidence>
<evidence type="ECO:0000313" key="4">
    <source>
        <dbReference type="Proteomes" id="UP000199301"/>
    </source>
</evidence>
<dbReference type="GO" id="GO:0006633">
    <property type="term" value="P:fatty acid biosynthetic process"/>
    <property type="evidence" value="ECO:0007669"/>
    <property type="project" value="TreeGrafter"/>
</dbReference>
<feature type="domain" description="FAS1-like dehydratase" evidence="2">
    <location>
        <begin position="15"/>
        <end position="145"/>
    </location>
</feature>
<reference evidence="4" key="1">
    <citation type="submission" date="2016-10" db="EMBL/GenBank/DDBJ databases">
        <authorList>
            <person name="Varghese N."/>
            <person name="Submissions S."/>
        </authorList>
    </citation>
    <scope>NUCLEOTIDE SEQUENCE [LARGE SCALE GENOMIC DNA]</scope>
    <source>
        <strain evidence="4">DSM 45459</strain>
    </source>
</reference>
<dbReference type="Proteomes" id="UP000199301">
    <property type="component" value="Unassembled WGS sequence"/>
</dbReference>
<organism evidence="3 4">
    <name type="scientific">Actinopolyspora saharensis</name>
    <dbReference type="NCBI Taxonomy" id="995062"/>
    <lineage>
        <taxon>Bacteria</taxon>
        <taxon>Bacillati</taxon>
        <taxon>Actinomycetota</taxon>
        <taxon>Actinomycetes</taxon>
        <taxon>Actinopolysporales</taxon>
        <taxon>Actinopolysporaceae</taxon>
        <taxon>Actinopolyspora</taxon>
    </lineage>
</organism>
<dbReference type="PANTHER" id="PTHR43437">
    <property type="entry name" value="HYDROXYACYL-THIOESTER DEHYDRATASE TYPE 2, MITOCHONDRIAL-RELATED"/>
    <property type="match status" value="1"/>
</dbReference>
<dbReference type="SUPFAM" id="SSF54637">
    <property type="entry name" value="Thioesterase/thiol ester dehydrase-isomerase"/>
    <property type="match status" value="1"/>
</dbReference>
<accession>A0A1H1GG78</accession>
<dbReference type="Gene3D" id="3.10.129.10">
    <property type="entry name" value="Hotdog Thioesterase"/>
    <property type="match status" value="1"/>
</dbReference>
<evidence type="ECO:0000256" key="1">
    <source>
        <dbReference type="HAMAP-Rule" id="MF_00799"/>
    </source>
</evidence>
<keyword evidence="4" id="KW-1185">Reference proteome</keyword>
<dbReference type="HAMAP" id="MF_00799">
    <property type="entry name" value="UPF0336"/>
    <property type="match status" value="1"/>
</dbReference>
<dbReference type="AlphaFoldDB" id="A0A1H1GG78"/>
<dbReference type="InterPro" id="IPR016709">
    <property type="entry name" value="HadA-like"/>
</dbReference>
<dbReference type="CDD" id="cd03441">
    <property type="entry name" value="R_hydratase_like"/>
    <property type="match status" value="1"/>
</dbReference>
<dbReference type="STRING" id="995062.SAMN04489718_3632"/>
<protein>
    <recommendedName>
        <fullName evidence="1">UPF0336 protein SAMN04489718_3632</fullName>
    </recommendedName>
</protein>
<dbReference type="PANTHER" id="PTHR43437:SF3">
    <property type="entry name" value="HYDROXYACYL-THIOESTER DEHYDRATASE TYPE 2, MITOCHONDRIAL"/>
    <property type="match status" value="1"/>
</dbReference>
<name>A0A1H1GG78_9ACTN</name>
<sequence length="162" mass="17508">MCCDILPGVPLDEGFIGREYPPSSPYEVAREKIREFADAVKDDSSLYRDAESAKSAGYPDVIAPPTFAMRLAMTAQDVVVGDEQLGLDYSRVVHGHQAFRHHRPIHAGDVLVTVVHVDDIKARAGNDFLTVRAEIGTVEGEPVCTATSTLVARGTAEEGEQA</sequence>
<comment type="similarity">
    <text evidence="1">Belongs to the UPF0336 family.</text>
</comment>
<dbReference type="InterPro" id="IPR050965">
    <property type="entry name" value="UPF0336/Enoyl-CoA_hydratase"/>
</dbReference>
<dbReference type="Pfam" id="PF13452">
    <property type="entry name" value="FAS1_DH_region"/>
    <property type="match status" value="1"/>
</dbReference>
<dbReference type="InterPro" id="IPR029069">
    <property type="entry name" value="HotDog_dom_sf"/>
</dbReference>
<dbReference type="PIRSF" id="PIRSF018072">
    <property type="entry name" value="UCP018072"/>
    <property type="match status" value="1"/>
</dbReference>
<gene>
    <name evidence="3" type="ORF">SAMN04489718_3632</name>
</gene>
<evidence type="ECO:0000313" key="3">
    <source>
        <dbReference type="EMBL" id="SDR12224.1"/>
    </source>
</evidence>
<dbReference type="GO" id="GO:0019171">
    <property type="term" value="F:(3R)-hydroxyacyl-[acyl-carrier-protein] dehydratase activity"/>
    <property type="evidence" value="ECO:0007669"/>
    <property type="project" value="TreeGrafter"/>
</dbReference>
<dbReference type="EMBL" id="FNKO01000002">
    <property type="protein sequence ID" value="SDR12224.1"/>
    <property type="molecule type" value="Genomic_DNA"/>
</dbReference>
<dbReference type="InterPro" id="IPR039569">
    <property type="entry name" value="FAS1-like_DH_region"/>
</dbReference>